<dbReference type="PROSITE" id="PS50110">
    <property type="entry name" value="RESPONSE_REGULATORY"/>
    <property type="match status" value="1"/>
</dbReference>
<dbReference type="SUPFAM" id="SSF52172">
    <property type="entry name" value="CheY-like"/>
    <property type="match status" value="1"/>
</dbReference>
<gene>
    <name evidence="4" type="ORF">KL86DPRO_30051</name>
</gene>
<feature type="domain" description="Response regulatory" evidence="3">
    <location>
        <begin position="1"/>
        <end position="112"/>
    </location>
</feature>
<evidence type="ECO:0000259" key="3">
    <source>
        <dbReference type="PROSITE" id="PS50110"/>
    </source>
</evidence>
<dbReference type="AlphaFoldDB" id="A0A212K6Z5"/>
<evidence type="ECO:0000256" key="1">
    <source>
        <dbReference type="ARBA" id="ARBA00022553"/>
    </source>
</evidence>
<dbReference type="InterPro" id="IPR001789">
    <property type="entry name" value="Sig_transdc_resp-reg_receiver"/>
</dbReference>
<organism evidence="4">
    <name type="scientific">uncultured delta proteobacterium</name>
    <dbReference type="NCBI Taxonomy" id="34034"/>
    <lineage>
        <taxon>Bacteria</taxon>
        <taxon>Deltaproteobacteria</taxon>
        <taxon>environmental samples</taxon>
    </lineage>
</organism>
<protein>
    <recommendedName>
        <fullName evidence="3">Response regulatory domain-containing protein</fullName>
    </recommendedName>
</protein>
<dbReference type="PANTHER" id="PTHR45339:SF6">
    <property type="entry name" value="SENSORY HISTIDINE PROTEIN KINASE"/>
    <property type="match status" value="1"/>
</dbReference>
<dbReference type="InterPro" id="IPR011006">
    <property type="entry name" value="CheY-like_superfamily"/>
</dbReference>
<evidence type="ECO:0000313" key="4">
    <source>
        <dbReference type="EMBL" id="SBW07412.1"/>
    </source>
</evidence>
<proteinExistence type="predicted"/>
<evidence type="ECO:0000256" key="2">
    <source>
        <dbReference type="PROSITE-ProRule" id="PRU00169"/>
    </source>
</evidence>
<feature type="modified residue" description="4-aspartylphosphate" evidence="2">
    <location>
        <position position="43"/>
    </location>
</feature>
<dbReference type="PANTHER" id="PTHR45339">
    <property type="entry name" value="HYBRID SIGNAL TRANSDUCTION HISTIDINE KINASE J"/>
    <property type="match status" value="1"/>
</dbReference>
<dbReference type="GO" id="GO:0000160">
    <property type="term" value="P:phosphorelay signal transduction system"/>
    <property type="evidence" value="ECO:0007669"/>
    <property type="project" value="InterPro"/>
</dbReference>
<name>A0A212K6Z5_9DELT</name>
<accession>A0A212K6Z5</accession>
<dbReference type="Pfam" id="PF00072">
    <property type="entry name" value="Response_reg"/>
    <property type="match status" value="1"/>
</dbReference>
<dbReference type="Gene3D" id="3.40.50.2300">
    <property type="match status" value="1"/>
</dbReference>
<sequence length="113" mass="12672">MNREIVLALLEPTGLAIACAENGEKAVAMFRQSPGRYDMIFMDLQMPEMDGFEATRRIRQLDVRDAATVPIIAMTANVFHEDVERCLASGMNGHLGKPLEMDKILDVMRQYLG</sequence>
<keyword evidence="1 2" id="KW-0597">Phosphoprotein</keyword>
<dbReference type="SMART" id="SM00448">
    <property type="entry name" value="REC"/>
    <property type="match status" value="1"/>
</dbReference>
<dbReference type="EMBL" id="FLUQ01000003">
    <property type="protein sequence ID" value="SBW07412.1"/>
    <property type="molecule type" value="Genomic_DNA"/>
</dbReference>
<reference evidence="4" key="1">
    <citation type="submission" date="2016-04" db="EMBL/GenBank/DDBJ databases">
        <authorList>
            <person name="Evans L.H."/>
            <person name="Alamgir A."/>
            <person name="Owens N."/>
            <person name="Weber N.D."/>
            <person name="Virtaneva K."/>
            <person name="Barbian K."/>
            <person name="Babar A."/>
            <person name="Rosenke K."/>
        </authorList>
    </citation>
    <scope>NUCLEOTIDE SEQUENCE</scope>
    <source>
        <strain evidence="4">86</strain>
    </source>
</reference>
<dbReference type="CDD" id="cd17546">
    <property type="entry name" value="REC_hyHK_CKI1_RcsC-like"/>
    <property type="match status" value="1"/>
</dbReference>